<proteinExistence type="predicted"/>
<sequence>MTLGKFARSLSAGLIFGILAIALLPFLLVYNWAEMFGLIEMDSSPLFLLMTKWIGKPWKNESSLPEQTGESEQE</sequence>
<protein>
    <submittedName>
        <fullName evidence="2">Uncharacterized protein</fullName>
    </submittedName>
</protein>
<dbReference type="Proteomes" id="UP000612456">
    <property type="component" value="Unassembled WGS sequence"/>
</dbReference>
<name>A0A916YNE0_9BACL</name>
<comment type="caution">
    <text evidence="2">The sequence shown here is derived from an EMBL/GenBank/DDBJ whole genome shotgun (WGS) entry which is preliminary data.</text>
</comment>
<reference evidence="2" key="2">
    <citation type="submission" date="2020-09" db="EMBL/GenBank/DDBJ databases">
        <authorList>
            <person name="Sun Q."/>
            <person name="Zhou Y."/>
        </authorList>
    </citation>
    <scope>NUCLEOTIDE SEQUENCE</scope>
    <source>
        <strain evidence="2">CGMCC 1.15178</strain>
    </source>
</reference>
<feature type="transmembrane region" description="Helical" evidence="1">
    <location>
        <begin position="12"/>
        <end position="33"/>
    </location>
</feature>
<evidence type="ECO:0000256" key="1">
    <source>
        <dbReference type="SAM" id="Phobius"/>
    </source>
</evidence>
<dbReference type="RefSeq" id="WP_188989498.1">
    <property type="nucleotide sequence ID" value="NZ_BMHP01000001.1"/>
</dbReference>
<evidence type="ECO:0000313" key="3">
    <source>
        <dbReference type="Proteomes" id="UP000612456"/>
    </source>
</evidence>
<gene>
    <name evidence="2" type="ORF">GCM10010911_08990</name>
</gene>
<keyword evidence="1" id="KW-0812">Transmembrane</keyword>
<dbReference type="AlphaFoldDB" id="A0A916YNE0"/>
<keyword evidence="1" id="KW-0472">Membrane</keyword>
<keyword evidence="1" id="KW-1133">Transmembrane helix</keyword>
<organism evidence="2 3">
    <name type="scientific">Paenibacillus nasutitermitis</name>
    <dbReference type="NCBI Taxonomy" id="1652958"/>
    <lineage>
        <taxon>Bacteria</taxon>
        <taxon>Bacillati</taxon>
        <taxon>Bacillota</taxon>
        <taxon>Bacilli</taxon>
        <taxon>Bacillales</taxon>
        <taxon>Paenibacillaceae</taxon>
        <taxon>Paenibacillus</taxon>
    </lineage>
</organism>
<dbReference type="EMBL" id="BMHP01000001">
    <property type="protein sequence ID" value="GGD53635.1"/>
    <property type="molecule type" value="Genomic_DNA"/>
</dbReference>
<evidence type="ECO:0000313" key="2">
    <source>
        <dbReference type="EMBL" id="GGD53635.1"/>
    </source>
</evidence>
<accession>A0A916YNE0</accession>
<reference evidence="2" key="1">
    <citation type="journal article" date="2014" name="Int. J. Syst. Evol. Microbiol.">
        <title>Complete genome sequence of Corynebacterium casei LMG S-19264T (=DSM 44701T), isolated from a smear-ripened cheese.</title>
        <authorList>
            <consortium name="US DOE Joint Genome Institute (JGI-PGF)"/>
            <person name="Walter F."/>
            <person name="Albersmeier A."/>
            <person name="Kalinowski J."/>
            <person name="Ruckert C."/>
        </authorList>
    </citation>
    <scope>NUCLEOTIDE SEQUENCE</scope>
    <source>
        <strain evidence="2">CGMCC 1.15178</strain>
    </source>
</reference>
<keyword evidence="3" id="KW-1185">Reference proteome</keyword>